<reference evidence="1 2" key="1">
    <citation type="journal article" date="2020" name="Int. J. Nanomedicine">
        <title>Consequences Of Long-Term Bacteria's Exposure To Silver Nanoformulations With Different PhysicoChemical Properties.</title>
        <authorList>
            <person name="Kedziora A."/>
            <person name="Wernecki M."/>
            <person name="Korzekwa K."/>
            <person name="Speruda M."/>
            <person name="Gerasymchuk Y."/>
            <person name="Lukowiak A."/>
            <person name="Bugla-Ploskonska G."/>
        </authorList>
    </citation>
    <scope>NUCLEOTIDE SEQUENCE [LARGE SCALE GENOMIC DNA]</scope>
    <source>
        <strain evidence="1 2">ATCC 11230</strain>
    </source>
</reference>
<protein>
    <submittedName>
        <fullName evidence="1">Uncharacterized protein</fullName>
    </submittedName>
</protein>
<dbReference type="Proteomes" id="UP000471490">
    <property type="component" value="Unassembled WGS sequence"/>
</dbReference>
<evidence type="ECO:0000313" key="2">
    <source>
        <dbReference type="Proteomes" id="UP000471490"/>
    </source>
</evidence>
<dbReference type="EMBL" id="VLTB01000496">
    <property type="protein sequence ID" value="NDR95258.1"/>
    <property type="molecule type" value="Genomic_DNA"/>
</dbReference>
<dbReference type="AlphaFoldDB" id="A0A6N9SGG9"/>
<comment type="caution">
    <text evidence="1">The sequence shown here is derived from an EMBL/GenBank/DDBJ whole genome shotgun (WGS) entry which is preliminary data.</text>
</comment>
<dbReference type="RefSeq" id="WP_050491762.1">
    <property type="nucleotide sequence ID" value="NZ_JAJGXX010000256.1"/>
</dbReference>
<sequence length="164" mass="18614">MTTNRMGLEQTLSDERLELLITSLIMSTAVAQQTQSFAPSFATQNELQVAALRELLAYRKAAGEPVAWESTTTCYVKYVTDKRYQGFSDQAKQWYKPYKCSNCAATQPQAVTVPDEWTDAQCLEFLTVAFRHNRIKGDIEFDDIRLGVKMANDYRPPKSVTNEP</sequence>
<organism evidence="1 2">
    <name type="scientific">Escherichia coli</name>
    <dbReference type="NCBI Taxonomy" id="562"/>
    <lineage>
        <taxon>Bacteria</taxon>
        <taxon>Pseudomonadati</taxon>
        <taxon>Pseudomonadota</taxon>
        <taxon>Gammaproteobacteria</taxon>
        <taxon>Enterobacterales</taxon>
        <taxon>Enterobacteriaceae</taxon>
        <taxon>Escherichia</taxon>
    </lineage>
</organism>
<name>A0A6N9SGG9_ECOLX</name>
<gene>
    <name evidence="1" type="ORF">FPI65_29410</name>
</gene>
<evidence type="ECO:0000313" key="1">
    <source>
        <dbReference type="EMBL" id="NDR95258.1"/>
    </source>
</evidence>
<accession>A0A6N9SGG9</accession>
<proteinExistence type="predicted"/>